<dbReference type="Pfam" id="PF13715">
    <property type="entry name" value="CarbopepD_reg_2"/>
    <property type="match status" value="1"/>
</dbReference>
<protein>
    <submittedName>
        <fullName evidence="1">Carboxypeptidase-like regulatory domain-containing protein</fullName>
    </submittedName>
</protein>
<organism evidence="1 2">
    <name type="scientific">Flavobacterium frigidarium</name>
    <dbReference type="NCBI Taxonomy" id="99286"/>
    <lineage>
        <taxon>Bacteria</taxon>
        <taxon>Pseudomonadati</taxon>
        <taxon>Bacteroidota</taxon>
        <taxon>Flavobacteriia</taxon>
        <taxon>Flavobacteriales</taxon>
        <taxon>Flavobacteriaceae</taxon>
        <taxon>Flavobacterium</taxon>
    </lineage>
</organism>
<gene>
    <name evidence="1" type="ORF">QO192_15675</name>
</gene>
<dbReference type="EMBL" id="JASMRN010000019">
    <property type="protein sequence ID" value="MEZ7516718.1"/>
    <property type="molecule type" value="Genomic_DNA"/>
</dbReference>
<accession>A0ABV4KGA2</accession>
<proteinExistence type="predicted"/>
<dbReference type="InterPro" id="IPR008969">
    <property type="entry name" value="CarboxyPept-like_regulatory"/>
</dbReference>
<evidence type="ECO:0000313" key="1">
    <source>
        <dbReference type="EMBL" id="MEZ7516718.1"/>
    </source>
</evidence>
<dbReference type="SUPFAM" id="SSF49464">
    <property type="entry name" value="Carboxypeptidase regulatory domain-like"/>
    <property type="match status" value="1"/>
</dbReference>
<sequence length="507" mass="57862">MKKCLLTSIFLILMVPIGLAQSLRVKIIASATGEPVPYANISVNATENLVSNGEGYFSLSENNSQDATVILVSYLGFVNQQLTVEQIKKQDLTIKMLPAMYELEDVAISNEKITADQIMATVKANLKTNYQTSEKANKDKIFHRTTQYFDPTKIEVEINKSTGFSKVALDKVNNDIQSYARKLIAHPPVSFTDVLCNYYSVKTKKSDKFVFTSKLDVLKATILKNEGQSTSLEDLEKKGKELMLKHLDTTKFYRFKSGLIGSRDTISFSEEFNRKLNKDTVKTKQLAQAKSDLNRIMSKGNILTNKKLDFIQNPEWYTYTLEGTTFTHKNEYAYVLTFKPRKSKAKFVGKLYVSDGDYAVLRAEYALEDGERLEGLNLKLLFGIKFSVNISKGTMMYTKSSSDDKYYLQYASTEEGGYFYINRPLKLIELAKGEKDVLDLDFKMETTTRTKNEYLNISRTLIDAATVTGFKEKDFKYQTISKYDPKIWQAYNAIEPLQEMKQFKTIN</sequence>
<dbReference type="Proteomes" id="UP001568894">
    <property type="component" value="Unassembled WGS sequence"/>
</dbReference>
<dbReference type="RefSeq" id="WP_371572085.1">
    <property type="nucleotide sequence ID" value="NZ_JASMRN010000019.1"/>
</dbReference>
<name>A0ABV4KGA2_9FLAO</name>
<reference evidence="1 2" key="1">
    <citation type="submission" date="2023-05" db="EMBL/GenBank/DDBJ databases">
        <title>Adaptations of aquatic viruses from atmosphere-close ecosystems of the Central Arctic Ocean.</title>
        <authorList>
            <person name="Rahlff J."/>
            <person name="Holmfeldt K."/>
        </authorList>
    </citation>
    <scope>NUCLEOTIDE SEQUENCE [LARGE SCALE GENOMIC DNA]</scope>
    <source>
        <strain evidence="1 2">Arc14</strain>
    </source>
</reference>
<keyword evidence="2" id="KW-1185">Reference proteome</keyword>
<evidence type="ECO:0000313" key="2">
    <source>
        <dbReference type="Proteomes" id="UP001568894"/>
    </source>
</evidence>
<comment type="caution">
    <text evidence="1">The sequence shown here is derived from an EMBL/GenBank/DDBJ whole genome shotgun (WGS) entry which is preliminary data.</text>
</comment>